<gene>
    <name evidence="2" type="ORF">K7B10_35425</name>
</gene>
<dbReference type="CDD" id="cd00009">
    <property type="entry name" value="AAA"/>
    <property type="match status" value="1"/>
</dbReference>
<evidence type="ECO:0000259" key="1">
    <source>
        <dbReference type="SMART" id="SM00382"/>
    </source>
</evidence>
<dbReference type="EMBL" id="JAINUL010000001">
    <property type="protein sequence ID" value="MCC0099984.1"/>
    <property type="molecule type" value="Genomic_DNA"/>
</dbReference>
<name>A0ABS8EH16_9ACTN</name>
<reference evidence="2 3" key="1">
    <citation type="submission" date="2021-08" db="EMBL/GenBank/DDBJ databases">
        <title>Genomic Architecture of Streptomyces flavotricini NGL1 and Streptomyces erythrochromogenes HMS4 With Differential Plant Beneficial attributes and laccase production capabilities.</title>
        <authorList>
            <person name="Salwan R."/>
            <person name="Kaur R."/>
            <person name="Sharma V."/>
        </authorList>
    </citation>
    <scope>NUCLEOTIDE SEQUENCE [LARGE SCALE GENOMIC DNA]</scope>
    <source>
        <strain evidence="2 3">NGL1</strain>
    </source>
</reference>
<dbReference type="InterPro" id="IPR011704">
    <property type="entry name" value="ATPase_dyneun-rel_AAA"/>
</dbReference>
<organism evidence="2 3">
    <name type="scientific">Streptomyces flavotricini</name>
    <dbReference type="NCBI Taxonomy" id="66888"/>
    <lineage>
        <taxon>Bacteria</taxon>
        <taxon>Bacillati</taxon>
        <taxon>Actinomycetota</taxon>
        <taxon>Actinomycetes</taxon>
        <taxon>Kitasatosporales</taxon>
        <taxon>Streptomycetaceae</taxon>
        <taxon>Streptomyces</taxon>
    </lineage>
</organism>
<comment type="caution">
    <text evidence="2">The sequence shown here is derived from an EMBL/GenBank/DDBJ whole genome shotgun (WGS) entry which is preliminary data.</text>
</comment>
<dbReference type="Pfam" id="PF07728">
    <property type="entry name" value="AAA_5"/>
    <property type="match status" value="1"/>
</dbReference>
<dbReference type="PANTHER" id="PTHR42759">
    <property type="entry name" value="MOXR FAMILY PROTEIN"/>
    <property type="match status" value="1"/>
</dbReference>
<dbReference type="InterPro" id="IPR027417">
    <property type="entry name" value="P-loop_NTPase"/>
</dbReference>
<dbReference type="Gene3D" id="3.40.50.300">
    <property type="entry name" value="P-loop containing nucleotide triphosphate hydrolases"/>
    <property type="match status" value="1"/>
</dbReference>
<dbReference type="PANTHER" id="PTHR42759:SF1">
    <property type="entry name" value="MAGNESIUM-CHELATASE SUBUNIT CHLD"/>
    <property type="match status" value="1"/>
</dbReference>
<dbReference type="Proteomes" id="UP001520654">
    <property type="component" value="Unassembled WGS sequence"/>
</dbReference>
<dbReference type="SUPFAM" id="SSF52540">
    <property type="entry name" value="P-loop containing nucleoside triphosphate hydrolases"/>
    <property type="match status" value="1"/>
</dbReference>
<sequence>MPPYAPSAVTDTPPGTTARSQLDVAGALSTLLREATTEPRPDTQLEALTLAVAADLPVLLWGEPGIGKTAALTQLAASLDLPLTTVIASVHEPSDFSGLPIIGDDPALHGVPMAPPDWAVRLVRAGRGLLFLDELSTAPPAVQAALLRLVLERRIGALQLPPGVRIVAAANPRSSAADGWELSPPLANRFVHLQWTHDHDVVVRGLGGTWPRATLPRLDPSQLPRAVDHARRAVCGLLAARPTLVHRLPSGETRRGGPWPSPRSWEMTLHLIAFATAAGSSRDVLSLLVRGTVGDGPGLELLASMDRMDLPDPEELLADPAAAVLPERGDLRQAVLDAVVEAVRKRPEEARWDAAWALLARALETGAPDLVVVPATSLAALRREEWDVPEAIERLAGAVSLSRRADRATARAAAATNGTR</sequence>
<dbReference type="SMART" id="SM00382">
    <property type="entry name" value="AAA"/>
    <property type="match status" value="1"/>
</dbReference>
<protein>
    <submittedName>
        <fullName evidence="2">MoxR family ATPase</fullName>
    </submittedName>
</protein>
<evidence type="ECO:0000313" key="3">
    <source>
        <dbReference type="Proteomes" id="UP001520654"/>
    </source>
</evidence>
<proteinExistence type="predicted"/>
<feature type="domain" description="AAA+ ATPase" evidence="1">
    <location>
        <begin position="54"/>
        <end position="200"/>
    </location>
</feature>
<dbReference type="RefSeq" id="WP_229343124.1">
    <property type="nucleotide sequence ID" value="NZ_JAINUL010000001.1"/>
</dbReference>
<keyword evidence="3" id="KW-1185">Reference proteome</keyword>
<evidence type="ECO:0000313" key="2">
    <source>
        <dbReference type="EMBL" id="MCC0099984.1"/>
    </source>
</evidence>
<dbReference type="InterPro" id="IPR003593">
    <property type="entry name" value="AAA+_ATPase"/>
</dbReference>
<accession>A0ABS8EH16</accession>
<dbReference type="InterPro" id="IPR050764">
    <property type="entry name" value="CbbQ/NirQ/NorQ/GpvN"/>
</dbReference>